<accession>A0A162U314</accession>
<evidence type="ECO:0000256" key="3">
    <source>
        <dbReference type="ARBA" id="ARBA00022692"/>
    </source>
</evidence>
<gene>
    <name evidence="9" type="primary">tatA</name>
    <name evidence="10" type="ORF">AYW79_01545</name>
    <name evidence="11" type="ORF">B2M26_13400</name>
</gene>
<dbReference type="InterPro" id="IPR003369">
    <property type="entry name" value="TatA/B/E"/>
</dbReference>
<evidence type="ECO:0000256" key="1">
    <source>
        <dbReference type="ARBA" id="ARBA00004167"/>
    </source>
</evidence>
<dbReference type="Proteomes" id="UP000077421">
    <property type="component" value="Unassembled WGS sequence"/>
</dbReference>
<feature type="transmembrane region" description="Helical" evidence="9">
    <location>
        <begin position="6"/>
        <end position="22"/>
    </location>
</feature>
<evidence type="ECO:0000313" key="12">
    <source>
        <dbReference type="Proteomes" id="UP000077421"/>
    </source>
</evidence>
<comment type="function">
    <text evidence="8">Part of the twin-arginine translocation (Tat) system that transports large folded proteins containing a characteristic twin-arginine motif in their signal peptide across the thylakoid membrane. Involved in delta pH-dependent protein transport required for chloroplast development, especially thylakoid membrane formation. TATC and TATB mediate precursor recognition, whereas TATA facilitates translocation.</text>
</comment>
<dbReference type="Pfam" id="PF02416">
    <property type="entry name" value="TatA_B_E"/>
    <property type="match status" value="1"/>
</dbReference>
<dbReference type="RefSeq" id="WP_067560831.1">
    <property type="nucleotide sequence ID" value="NZ_LSUQ01000003.1"/>
</dbReference>
<keyword evidence="2 9" id="KW-0813">Transport</keyword>
<dbReference type="PANTHER" id="PTHR33162">
    <property type="entry name" value="SEC-INDEPENDENT PROTEIN TRANSLOCASE PROTEIN TATA, CHLOROPLASTIC"/>
    <property type="match status" value="1"/>
</dbReference>
<dbReference type="PANTHER" id="PTHR33162:SF1">
    <property type="entry name" value="SEC-INDEPENDENT PROTEIN TRANSLOCASE PROTEIN TATA, CHLOROPLASTIC"/>
    <property type="match status" value="1"/>
</dbReference>
<dbReference type="STRING" id="1765683.B2M26_13400"/>
<protein>
    <recommendedName>
        <fullName evidence="9">Sec-independent protein translocase protein TatA</fullName>
    </recommendedName>
</protein>
<evidence type="ECO:0000256" key="4">
    <source>
        <dbReference type="ARBA" id="ARBA00022927"/>
    </source>
</evidence>
<keyword evidence="4 9" id="KW-0653">Protein transport</keyword>
<reference evidence="10 12" key="1">
    <citation type="submission" date="2016-02" db="EMBL/GenBank/DDBJ databases">
        <title>Draft genome sequence of Acidibacillus ferrooxidans SLC66.</title>
        <authorList>
            <person name="Oliveira G."/>
            <person name="Nancucheo I."/>
            <person name="Dall'Agnol H."/>
            <person name="Johnson B."/>
            <person name="Oliveira R."/>
            <person name="Nunes G.L."/>
            <person name="Tzotzos G."/>
            <person name="Orellana S.C."/>
            <person name="Salim A.C."/>
            <person name="Araujo F.M."/>
        </authorList>
    </citation>
    <scope>NUCLEOTIDE SEQUENCE [LARGE SCALE GENOMIC DNA]</scope>
    <source>
        <strain evidence="10 12">SLC66</strain>
    </source>
</reference>
<dbReference type="GO" id="GO:0043953">
    <property type="term" value="P:protein transport by the Tat complex"/>
    <property type="evidence" value="ECO:0007669"/>
    <property type="project" value="UniProtKB-UniRule"/>
</dbReference>
<evidence type="ECO:0000256" key="9">
    <source>
        <dbReference type="HAMAP-Rule" id="MF_00236"/>
    </source>
</evidence>
<dbReference type="NCBIfam" id="NF011430">
    <property type="entry name" value="PRK14861.1"/>
    <property type="match status" value="1"/>
</dbReference>
<organism evidence="10 12">
    <name type="scientific">Ferroacidibacillus organovorans</name>
    <dbReference type="NCBI Taxonomy" id="1765683"/>
    <lineage>
        <taxon>Bacteria</taxon>
        <taxon>Bacillati</taxon>
        <taxon>Bacillota</taxon>
        <taxon>Bacilli</taxon>
        <taxon>Bacillales</taxon>
        <taxon>Alicyclobacillaceae</taxon>
        <taxon>Ferroacidibacillus</taxon>
    </lineage>
</organism>
<dbReference type="GO" id="GO:0006886">
    <property type="term" value="P:intracellular protein transport"/>
    <property type="evidence" value="ECO:0007669"/>
    <property type="project" value="UniProtKB-ARBA"/>
</dbReference>
<dbReference type="AlphaFoldDB" id="A0A162U314"/>
<evidence type="ECO:0000256" key="6">
    <source>
        <dbReference type="ARBA" id="ARBA00023010"/>
    </source>
</evidence>
<evidence type="ECO:0000256" key="5">
    <source>
        <dbReference type="ARBA" id="ARBA00022989"/>
    </source>
</evidence>
<evidence type="ECO:0000256" key="7">
    <source>
        <dbReference type="ARBA" id="ARBA00023136"/>
    </source>
</evidence>
<dbReference type="OrthoDB" id="9800908at2"/>
<comment type="subcellular location">
    <subcellularLocation>
        <location evidence="9">Cell membrane</location>
        <topology evidence="9">Single-pass membrane protein</topology>
    </subcellularLocation>
    <subcellularLocation>
        <location evidence="1">Membrane</location>
        <topology evidence="1">Single-pass membrane protein</topology>
    </subcellularLocation>
</comment>
<keyword evidence="5 9" id="KW-1133">Transmembrane helix</keyword>
<keyword evidence="9" id="KW-1003">Cell membrane</keyword>
<dbReference type="Gene3D" id="1.20.5.3310">
    <property type="match status" value="1"/>
</dbReference>
<dbReference type="HAMAP" id="MF_00236">
    <property type="entry name" value="TatA_E"/>
    <property type="match status" value="1"/>
</dbReference>
<keyword evidence="6 9" id="KW-0811">Translocation</keyword>
<reference evidence="11 13" key="2">
    <citation type="submission" date="2017-02" db="EMBL/GenBank/DDBJ databases">
        <title>Draft genome of Acidibacillus ferrooxidans Huett2.</title>
        <authorList>
            <person name="Schopf S."/>
        </authorList>
    </citation>
    <scope>NUCLEOTIDE SEQUENCE [LARGE SCALE GENOMIC DNA]</scope>
    <source>
        <strain evidence="11 13">Huett2</strain>
    </source>
</reference>
<dbReference type="Proteomes" id="UP000190229">
    <property type="component" value="Unassembled WGS sequence"/>
</dbReference>
<keyword evidence="3 9" id="KW-0812">Transmembrane</keyword>
<proteinExistence type="inferred from homology"/>
<evidence type="ECO:0000313" key="10">
    <source>
        <dbReference type="EMBL" id="OAG95150.1"/>
    </source>
</evidence>
<evidence type="ECO:0000313" key="11">
    <source>
        <dbReference type="EMBL" id="OPG15142.1"/>
    </source>
</evidence>
<comment type="caution">
    <text evidence="10">The sequence shown here is derived from an EMBL/GenBank/DDBJ whole genome shotgun (WGS) entry which is preliminary data.</text>
</comment>
<sequence>MFSNIGLPGILLIGIFALIFFGPSKLPELGKAVGKTLKEFKSATKELTSDLATPSNPIPLDDVKPVAGLDLLQKTTPVDHVS</sequence>
<dbReference type="NCBIfam" id="TIGR01411">
    <property type="entry name" value="tatAE"/>
    <property type="match status" value="1"/>
</dbReference>
<name>A0A162U314_9BACL</name>
<keyword evidence="7 9" id="KW-0472">Membrane</keyword>
<comment type="subunit">
    <text evidence="9">Forms a complex with TatC.</text>
</comment>
<dbReference type="InterPro" id="IPR006312">
    <property type="entry name" value="TatA/E"/>
</dbReference>
<keyword evidence="13" id="KW-1185">Reference proteome</keyword>
<evidence type="ECO:0000256" key="2">
    <source>
        <dbReference type="ARBA" id="ARBA00022448"/>
    </source>
</evidence>
<evidence type="ECO:0000256" key="8">
    <source>
        <dbReference type="ARBA" id="ARBA00025340"/>
    </source>
</evidence>
<comment type="function">
    <text evidence="9">Part of the twin-arginine translocation (Tat) system that transports large folded proteins containing a characteristic twin-arginine motif in their signal peptide across membranes. TatA could form the protein-conducting channel of the Tat system.</text>
</comment>
<dbReference type="EMBL" id="MWPS01000043">
    <property type="protein sequence ID" value="OPG15142.1"/>
    <property type="molecule type" value="Genomic_DNA"/>
</dbReference>
<dbReference type="GO" id="GO:0033281">
    <property type="term" value="C:TAT protein transport complex"/>
    <property type="evidence" value="ECO:0007669"/>
    <property type="project" value="UniProtKB-UniRule"/>
</dbReference>
<dbReference type="EMBL" id="LSUQ01000003">
    <property type="protein sequence ID" value="OAG95150.1"/>
    <property type="molecule type" value="Genomic_DNA"/>
</dbReference>
<dbReference type="GO" id="GO:0008320">
    <property type="term" value="F:protein transmembrane transporter activity"/>
    <property type="evidence" value="ECO:0007669"/>
    <property type="project" value="UniProtKB-UniRule"/>
</dbReference>
<evidence type="ECO:0000313" key="13">
    <source>
        <dbReference type="Proteomes" id="UP000190229"/>
    </source>
</evidence>
<comment type="similarity">
    <text evidence="9">Belongs to the TatA/E family.</text>
</comment>